<dbReference type="PANTHER" id="PTHR24057:SF18">
    <property type="entry name" value="SERINE_THREONINE-PROTEIN KINASE R03D7.5-RELATED"/>
    <property type="match status" value="1"/>
</dbReference>
<evidence type="ECO:0000313" key="8">
    <source>
        <dbReference type="Proteomes" id="UP000035642"/>
    </source>
</evidence>
<dbReference type="InterPro" id="IPR011009">
    <property type="entry name" value="Kinase-like_dom_sf"/>
</dbReference>
<evidence type="ECO:0000256" key="2">
    <source>
        <dbReference type="ARBA" id="ARBA00022527"/>
    </source>
</evidence>
<dbReference type="Pfam" id="PF00069">
    <property type="entry name" value="Pkinase"/>
    <property type="match status" value="1"/>
</dbReference>
<dbReference type="PANTHER" id="PTHR24057">
    <property type="entry name" value="GLYCOGEN SYNTHASE KINASE-3 ALPHA"/>
    <property type="match status" value="1"/>
</dbReference>
<feature type="domain" description="Protein kinase" evidence="7">
    <location>
        <begin position="16"/>
        <end position="290"/>
    </location>
</feature>
<evidence type="ECO:0000256" key="5">
    <source>
        <dbReference type="ARBA" id="ARBA00022777"/>
    </source>
</evidence>
<comment type="similarity">
    <text evidence="1">Belongs to the protein kinase superfamily. CMGC Ser/Thr protein kinase family. GSK-3 subfamily.</text>
</comment>
<dbReference type="InterPro" id="IPR000719">
    <property type="entry name" value="Prot_kinase_dom"/>
</dbReference>
<dbReference type="Proteomes" id="UP000035642">
    <property type="component" value="Unassembled WGS sequence"/>
</dbReference>
<dbReference type="SUPFAM" id="SSF56112">
    <property type="entry name" value="Protein kinase-like (PK-like)"/>
    <property type="match status" value="1"/>
</dbReference>
<evidence type="ECO:0000313" key="9">
    <source>
        <dbReference type="WBParaSite" id="ACAC_0000298401-mRNA-1"/>
    </source>
</evidence>
<dbReference type="STRING" id="6313.A0A158P7Q9"/>
<dbReference type="SMART" id="SM00220">
    <property type="entry name" value="S_TKc"/>
    <property type="match status" value="1"/>
</dbReference>
<dbReference type="GO" id="GO:0090090">
    <property type="term" value="P:negative regulation of canonical Wnt signaling pathway"/>
    <property type="evidence" value="ECO:0007669"/>
    <property type="project" value="TreeGrafter"/>
</dbReference>
<dbReference type="GO" id="GO:0005634">
    <property type="term" value="C:nucleus"/>
    <property type="evidence" value="ECO:0007669"/>
    <property type="project" value="TreeGrafter"/>
</dbReference>
<dbReference type="GO" id="GO:0004674">
    <property type="term" value="F:protein serine/threonine kinase activity"/>
    <property type="evidence" value="ECO:0007669"/>
    <property type="project" value="UniProtKB-KW"/>
</dbReference>
<reference evidence="9" key="2">
    <citation type="submission" date="2016-04" db="UniProtKB">
        <authorList>
            <consortium name="WormBaseParasite"/>
        </authorList>
    </citation>
    <scope>IDENTIFICATION</scope>
</reference>
<protein>
    <submittedName>
        <fullName evidence="9">Protein kinase domain-containing protein</fullName>
    </submittedName>
</protein>
<name>A0A158P7Q9_ANGCA</name>
<evidence type="ECO:0000256" key="4">
    <source>
        <dbReference type="ARBA" id="ARBA00022741"/>
    </source>
</evidence>
<dbReference type="GO" id="GO:0070507">
    <property type="term" value="P:regulation of microtubule cytoskeleton organization"/>
    <property type="evidence" value="ECO:0007669"/>
    <property type="project" value="TreeGrafter"/>
</dbReference>
<keyword evidence="6" id="KW-0067">ATP-binding</keyword>
<evidence type="ECO:0000256" key="1">
    <source>
        <dbReference type="ARBA" id="ARBA00005527"/>
    </source>
</evidence>
<dbReference type="GO" id="GO:0030154">
    <property type="term" value="P:cell differentiation"/>
    <property type="evidence" value="ECO:0007669"/>
    <property type="project" value="TreeGrafter"/>
</dbReference>
<dbReference type="InterPro" id="IPR050591">
    <property type="entry name" value="GSK-3"/>
</dbReference>
<dbReference type="GO" id="GO:0005524">
    <property type="term" value="F:ATP binding"/>
    <property type="evidence" value="ECO:0007669"/>
    <property type="project" value="UniProtKB-KW"/>
</dbReference>
<sequence>MPSINNNHDFCRSLLILGERVCGSGRFSNVYVADLILPEQRKIAIKNSRTRHPSTSFDQVYPEVEVLSKIPPHRNIVTLLYYFTRKIDNETIHCLVLDYLPDDVQRLREKGIKFDTLDAQLYSYQLFSAVAFLSVCKVIHLDIKPSNLVDGILKLADFGNAVLFGATTASSYQVTRYYRPPELLFGSTTLTPAIDVWSAACVTYDFICTKTLFKGKDSENQIRIIVDVLGYPTSEDIKAMSCRRPRVHRSTARGLEKVSVKKALSLLQAVLVYDPKKRKPAAELLQHDYFEEVRKVLLLITSMHNKQK</sequence>
<dbReference type="WBParaSite" id="ACAC_0000298401-mRNA-1">
    <property type="protein sequence ID" value="ACAC_0000298401-mRNA-1"/>
    <property type="gene ID" value="ACAC_0000298401"/>
</dbReference>
<keyword evidence="8" id="KW-1185">Reference proteome</keyword>
<keyword evidence="2" id="KW-0723">Serine/threonine-protein kinase</keyword>
<accession>A0A158P7Q9</accession>
<dbReference type="GO" id="GO:0005829">
    <property type="term" value="C:cytosol"/>
    <property type="evidence" value="ECO:0007669"/>
    <property type="project" value="TreeGrafter"/>
</dbReference>
<dbReference type="Gene3D" id="1.10.510.10">
    <property type="entry name" value="Transferase(Phosphotransferase) domain 1"/>
    <property type="match status" value="1"/>
</dbReference>
<dbReference type="GO" id="GO:0007165">
    <property type="term" value="P:signal transduction"/>
    <property type="evidence" value="ECO:0007669"/>
    <property type="project" value="TreeGrafter"/>
</dbReference>
<evidence type="ECO:0000256" key="6">
    <source>
        <dbReference type="ARBA" id="ARBA00022840"/>
    </source>
</evidence>
<dbReference type="GO" id="GO:0032436">
    <property type="term" value="P:positive regulation of proteasomal ubiquitin-dependent protein catabolic process"/>
    <property type="evidence" value="ECO:0007669"/>
    <property type="project" value="TreeGrafter"/>
</dbReference>
<dbReference type="GO" id="GO:0030424">
    <property type="term" value="C:axon"/>
    <property type="evidence" value="ECO:0007669"/>
    <property type="project" value="TreeGrafter"/>
</dbReference>
<keyword evidence="5" id="KW-0418">Kinase</keyword>
<keyword evidence="4" id="KW-0547">Nucleotide-binding</keyword>
<organism evidence="8 9">
    <name type="scientific">Angiostrongylus cantonensis</name>
    <name type="common">Rat lungworm</name>
    <dbReference type="NCBI Taxonomy" id="6313"/>
    <lineage>
        <taxon>Eukaryota</taxon>
        <taxon>Metazoa</taxon>
        <taxon>Ecdysozoa</taxon>
        <taxon>Nematoda</taxon>
        <taxon>Chromadorea</taxon>
        <taxon>Rhabditida</taxon>
        <taxon>Rhabditina</taxon>
        <taxon>Rhabditomorpha</taxon>
        <taxon>Strongyloidea</taxon>
        <taxon>Metastrongylidae</taxon>
        <taxon>Angiostrongylus</taxon>
    </lineage>
</organism>
<evidence type="ECO:0000256" key="3">
    <source>
        <dbReference type="ARBA" id="ARBA00022679"/>
    </source>
</evidence>
<proteinExistence type="inferred from homology"/>
<evidence type="ECO:0000259" key="7">
    <source>
        <dbReference type="PROSITE" id="PS50011"/>
    </source>
</evidence>
<dbReference type="Gene3D" id="3.30.200.20">
    <property type="entry name" value="Phosphorylase Kinase, domain 1"/>
    <property type="match status" value="1"/>
</dbReference>
<reference evidence="8" key="1">
    <citation type="submission" date="2012-09" db="EMBL/GenBank/DDBJ databases">
        <authorList>
            <person name="Martin A.A."/>
        </authorList>
    </citation>
    <scope>NUCLEOTIDE SEQUENCE</scope>
</reference>
<dbReference type="AlphaFoldDB" id="A0A158P7Q9"/>
<keyword evidence="3" id="KW-0808">Transferase</keyword>
<dbReference type="PROSITE" id="PS50011">
    <property type="entry name" value="PROTEIN_KINASE_DOM"/>
    <property type="match status" value="1"/>
</dbReference>